<comment type="caution">
    <text evidence="1">The sequence shown here is derived from an EMBL/GenBank/DDBJ whole genome shotgun (WGS) entry which is preliminary data.</text>
</comment>
<organism evidence="1">
    <name type="scientific">Ophidiomyces ophidiicola</name>
    <dbReference type="NCBI Taxonomy" id="1387563"/>
    <lineage>
        <taxon>Eukaryota</taxon>
        <taxon>Fungi</taxon>
        <taxon>Dikarya</taxon>
        <taxon>Ascomycota</taxon>
        <taxon>Pezizomycotina</taxon>
        <taxon>Eurotiomycetes</taxon>
        <taxon>Eurotiomycetidae</taxon>
        <taxon>Onygenales</taxon>
        <taxon>Onygenaceae</taxon>
        <taxon>Ophidiomyces</taxon>
    </lineage>
</organism>
<sequence>MSYSGYNFSSYQNQGVGYQNPNSSYKPGQVASSIQSSSSTAEQQHNDRDSRHSYASQDRSSHSLQMSSAPQASNGYWSSNDNPEHKTQNYSSQVSYRNSSLSRNTTFEPTTTQHPTPNASSASTPYLNTRAVSSTPPSPQPPSHNSNLYQQKTVHNQATLSYSTHSSVINPTSYVDSAQQSRAIAATAMTALSTSTPTPRFSQRNTANSMTAYARETQTYIPTVPTTSAPSTSQPQYAPTSSRQTPVSQPPEGPSIIHGDQSREPWASTPIHSRTYSNPHQLPAPRNSTSFGSTNHLATGTTFTPDHLSVRHSSEHGAGMETGSSGMGTAHLDNTTDYHTSIIHREATVSSTEGRQNSPYKNDPNIGLSQRSPQRSTFVDPSKIYNPYHDYERAKASYRASSQPAGSPKAVQLETDQGSSASMAAPTAQGIPPETNDKIETTKPKKKPKRASGNHRTPNSKANSDLASEPKETTEPNTENLPLETPGTASTKKRGRKRKLPATPDIPSNDTSNSAPPAAPKSNTVLVAELAETSVEEKMASEMRLMIEKMREWRSKDPSLFAKLWEDVKKGPSSTNSQTPTITKTSQPIITPTVTSTNSKIQPSIVLQEQSNQNPKLPDLGKFPAARRKRIKKPRKSAPEPNPEQHPPAEDETMVVDREPPPNQATTEHSSCPIEAVTSIANPQKDSQDSHSNIHASLSIQDAVGQPSLPSDIAGPSDQHPKAPAENTQPGLLPETKAPRTQPCNVWPLAKRQALAEAACSYIHGTARNANKECPTELILGLIDQDPSYIQLCEMIEVKGYYLNRVHFAKHLLKAVPDLASTPRPRDSAPGPSLDTPSRVPSSSLKPSSVSTMAQEPPSISPNPSQAPFTPESSVSRPPVAGPSQTDAGNTQTPIPSNLNTSNACSPPTANSALPTSSFGPCDPPRLPMPPVPAMSRQLPPPPTTSILYLNNLPVTPLQRAGIQASFATIPTLPPVAPPILLPPRPKSPNERPAEPRTTPGGPGWALFHKFKHSQDPLAPTAHTAPAKEPTPTPGPKEAQAKKRMFSEIVDLSQTLSDDDDVIEVDAHSPKAPRSNKPEITELASPNVAIPTQTEAIDASANKPVETDGAVKRSALRRNRDIVKSFSKAEALRRSYYDPKTIARDILIAAGRHPTEQPLNYHLFRLRESFEAVENNSNLRSFRWDLVDPGSPPPEVPLAPLPSRPPIPARPCDMEANSDQSSSELHNRTPRDSSAKPTVGSSLPPDAEALSSNKVFPLPSFTPVNRLPLQPFPTAMETSSVPRRGRGRPRLHRDNKKPRHTGVEVVIRPSSRSGPLYREFACSWRGCDAKLHNLETLRKHVERLHVSAGIGQTPCQWSGCDVSGPSSSKDPPPTQNFLSSVELRQHLESTHLSDLAWRYGEGPTTKGSGENGNDVATPIVIL</sequence>
<evidence type="ECO:0000313" key="1">
    <source>
        <dbReference type="EMBL" id="KAI2382489.1"/>
    </source>
</evidence>
<name>A0ACB8UPC3_9EURO</name>
<reference evidence="1" key="1">
    <citation type="journal article" date="2022" name="bioRxiv">
        <title>Population genetic analysis of Ophidiomyces ophidiicola, the causative agent of snake fungal disease, indicates recent introductions to the USA.</title>
        <authorList>
            <person name="Ladner J.T."/>
            <person name="Palmer J.M."/>
            <person name="Ettinger C.L."/>
            <person name="Stajich J.E."/>
            <person name="Farrell T.M."/>
            <person name="Glorioso B.M."/>
            <person name="Lawson B."/>
            <person name="Price S.J."/>
            <person name="Stengle A.G."/>
            <person name="Grear D.A."/>
            <person name="Lorch J.M."/>
        </authorList>
    </citation>
    <scope>NUCLEOTIDE SEQUENCE</scope>
    <source>
        <strain evidence="1">NWHC 24266-5</strain>
    </source>
</reference>
<gene>
    <name evidence="1" type="ORF">LOY88_005970</name>
</gene>
<accession>A0ACB8UPC3</accession>
<proteinExistence type="predicted"/>
<dbReference type="EMBL" id="JALBCA010000121">
    <property type="protein sequence ID" value="KAI2382489.1"/>
    <property type="molecule type" value="Genomic_DNA"/>
</dbReference>
<protein>
    <submittedName>
        <fullName evidence="1">Uncharacterized protein</fullName>
    </submittedName>
</protein>